<dbReference type="Gene3D" id="3.40.395.10">
    <property type="entry name" value="Adenoviral Proteinase, Chain A"/>
    <property type="match status" value="1"/>
</dbReference>
<keyword evidence="7" id="KW-1185">Reference proteome</keyword>
<proteinExistence type="inferred from homology"/>
<evidence type="ECO:0000256" key="1">
    <source>
        <dbReference type="ARBA" id="ARBA00005234"/>
    </source>
</evidence>
<gene>
    <name evidence="5" type="ORF">DCAR_001085</name>
    <name evidence="6" type="ORF">DCAR_0101115</name>
</gene>
<name>A0A166G5C8_DAUCS</name>
<dbReference type="InterPro" id="IPR003653">
    <property type="entry name" value="Peptidase_C48_C"/>
</dbReference>
<dbReference type="SUPFAM" id="SSF54001">
    <property type="entry name" value="Cysteine proteinases"/>
    <property type="match status" value="1"/>
</dbReference>
<dbReference type="Gramene" id="KZN08555">
    <property type="protein sequence ID" value="KZN08555"/>
    <property type="gene ID" value="DCAR_001085"/>
</dbReference>
<evidence type="ECO:0000256" key="2">
    <source>
        <dbReference type="ARBA" id="ARBA00022670"/>
    </source>
</evidence>
<evidence type="ECO:0000313" key="7">
    <source>
        <dbReference type="Proteomes" id="UP000077755"/>
    </source>
</evidence>
<reference evidence="5" key="1">
    <citation type="journal article" date="2016" name="Nat. Genet.">
        <title>A high-quality carrot genome assembly provides new insights into carotenoid accumulation and asterid genome evolution.</title>
        <authorList>
            <person name="Iorizzo M."/>
            <person name="Ellison S."/>
            <person name="Senalik D."/>
            <person name="Zeng P."/>
            <person name="Satapoomin P."/>
            <person name="Huang J."/>
            <person name="Bowman M."/>
            <person name="Iovene M."/>
            <person name="Sanseverino W."/>
            <person name="Cavagnaro P."/>
            <person name="Yildiz M."/>
            <person name="Macko-Podgorni A."/>
            <person name="Moranska E."/>
            <person name="Grzebelus E."/>
            <person name="Grzebelus D."/>
            <person name="Ashrafi H."/>
            <person name="Zheng Z."/>
            <person name="Cheng S."/>
            <person name="Spooner D."/>
            <person name="Van Deynze A."/>
            <person name="Simon P."/>
        </authorList>
    </citation>
    <scope>NUCLEOTIDE SEQUENCE [LARGE SCALE GENOMIC DNA]</scope>
    <source>
        <tissue evidence="5">Leaf</tissue>
    </source>
</reference>
<sequence length="441" mass="51232">MARFETNLQDLEVVYNRCLTNFIDSLALFPQNRKLSELKKRYKLFFKMFGESSPVTKSLSNTTAQMGVKAAAGVEGVVSEPSFSLGLSQLFPKNLGRDMESCEKTPQLVTHARNLVSEDSVLPAEDRPAKIRPRRGMLPSASCRSPYVTRVTDISNHTLTSEEKDVWNWLCKDKSNEKEHIFAWRDRGCTKAHFHSLEDNQLVESTVIDTWTHMLNESEILRSAASPLRLFLTSETTYGPLLMDGSDTDRRLDRYMAFDDNMDVVMNMVNEVHNKRYDISDFDMFYFPIFTGAHHFIVCYNIKKPSWEIIDNRVQTMSIEDTYGDLLPRLHDLFIHFLLCNRPPKYSEIVNLKPQVLKMSWQTVDNSVDCGVFVMRHLESYMGNPMSWKSGLRTEVENQKSVLHKLRVIYAHRMLTWSQNKKRHRVLNYLVKFSMSKLQQK</sequence>
<accession>A0A166G5C8</accession>
<dbReference type="Pfam" id="PF02902">
    <property type="entry name" value="Peptidase_C48"/>
    <property type="match status" value="1"/>
</dbReference>
<dbReference type="EMBL" id="LNRQ01000001">
    <property type="protein sequence ID" value="KZN08555.1"/>
    <property type="molecule type" value="Genomic_DNA"/>
</dbReference>
<feature type="domain" description="Ubiquitin-like protease family profile" evidence="4">
    <location>
        <begin position="268"/>
        <end position="391"/>
    </location>
</feature>
<keyword evidence="2" id="KW-0645">Protease</keyword>
<keyword evidence="3" id="KW-0378">Hydrolase</keyword>
<reference evidence="6" key="2">
    <citation type="submission" date="2022-03" db="EMBL/GenBank/DDBJ databases">
        <title>Draft title - Genomic analysis of global carrot germplasm unveils the trajectory of domestication and the origin of high carotenoid orange carrot.</title>
        <authorList>
            <person name="Iorizzo M."/>
            <person name="Ellison S."/>
            <person name="Senalik D."/>
            <person name="Macko-Podgorni A."/>
            <person name="Grzebelus D."/>
            <person name="Bostan H."/>
            <person name="Rolling W."/>
            <person name="Curaba J."/>
            <person name="Simon P."/>
        </authorList>
    </citation>
    <scope>NUCLEOTIDE SEQUENCE</scope>
    <source>
        <tissue evidence="6">Leaf</tissue>
    </source>
</reference>
<dbReference type="InterPro" id="IPR038765">
    <property type="entry name" value="Papain-like_cys_pep_sf"/>
</dbReference>
<dbReference type="AlphaFoldDB" id="A0A166G5C8"/>
<evidence type="ECO:0000256" key="3">
    <source>
        <dbReference type="ARBA" id="ARBA00022801"/>
    </source>
</evidence>
<dbReference type="OMA" id="RDMESCE"/>
<organism evidence="5">
    <name type="scientific">Daucus carota subsp. sativus</name>
    <name type="common">Carrot</name>
    <dbReference type="NCBI Taxonomy" id="79200"/>
    <lineage>
        <taxon>Eukaryota</taxon>
        <taxon>Viridiplantae</taxon>
        <taxon>Streptophyta</taxon>
        <taxon>Embryophyta</taxon>
        <taxon>Tracheophyta</taxon>
        <taxon>Spermatophyta</taxon>
        <taxon>Magnoliopsida</taxon>
        <taxon>eudicotyledons</taxon>
        <taxon>Gunneridae</taxon>
        <taxon>Pentapetalae</taxon>
        <taxon>asterids</taxon>
        <taxon>campanulids</taxon>
        <taxon>Apiales</taxon>
        <taxon>Apiaceae</taxon>
        <taxon>Apioideae</taxon>
        <taxon>Scandiceae</taxon>
        <taxon>Daucinae</taxon>
        <taxon>Daucus</taxon>
        <taxon>Daucus sect. Daucus</taxon>
    </lineage>
</organism>
<evidence type="ECO:0000313" key="6">
    <source>
        <dbReference type="EMBL" id="WOG81956.1"/>
    </source>
</evidence>
<dbReference type="Proteomes" id="UP000077755">
    <property type="component" value="Chromosome 1"/>
</dbReference>
<dbReference type="GO" id="GO:0008234">
    <property type="term" value="F:cysteine-type peptidase activity"/>
    <property type="evidence" value="ECO:0007669"/>
    <property type="project" value="InterPro"/>
</dbReference>
<comment type="similarity">
    <text evidence="1">Belongs to the peptidase C48 family.</text>
</comment>
<evidence type="ECO:0000313" key="5">
    <source>
        <dbReference type="EMBL" id="KZN08555.1"/>
    </source>
</evidence>
<dbReference type="GO" id="GO:0006508">
    <property type="term" value="P:proteolysis"/>
    <property type="evidence" value="ECO:0007669"/>
    <property type="project" value="UniProtKB-KW"/>
</dbReference>
<evidence type="ECO:0000259" key="4">
    <source>
        <dbReference type="Pfam" id="PF02902"/>
    </source>
</evidence>
<dbReference type="EMBL" id="CP093343">
    <property type="protein sequence ID" value="WOG81956.1"/>
    <property type="molecule type" value="Genomic_DNA"/>
</dbReference>
<protein>
    <recommendedName>
        <fullName evidence="4">Ubiquitin-like protease family profile domain-containing protein</fullName>
    </recommendedName>
</protein>